<dbReference type="AlphaFoldDB" id="A0ABD2Q9G0"/>
<dbReference type="InterPro" id="IPR036873">
    <property type="entry name" value="Rhodanese-like_dom_sf"/>
</dbReference>
<organism evidence="1 2">
    <name type="scientific">Cichlidogyrus casuarinus</name>
    <dbReference type="NCBI Taxonomy" id="1844966"/>
    <lineage>
        <taxon>Eukaryota</taxon>
        <taxon>Metazoa</taxon>
        <taxon>Spiralia</taxon>
        <taxon>Lophotrochozoa</taxon>
        <taxon>Platyhelminthes</taxon>
        <taxon>Monogenea</taxon>
        <taxon>Monopisthocotylea</taxon>
        <taxon>Dactylogyridea</taxon>
        <taxon>Ancyrocephalidae</taxon>
        <taxon>Cichlidogyrus</taxon>
    </lineage>
</organism>
<dbReference type="SUPFAM" id="SSF52821">
    <property type="entry name" value="Rhodanese/Cell cycle control phosphatase"/>
    <property type="match status" value="1"/>
</dbReference>
<evidence type="ECO:0000313" key="2">
    <source>
        <dbReference type="Proteomes" id="UP001626550"/>
    </source>
</evidence>
<evidence type="ECO:0000313" key="1">
    <source>
        <dbReference type="EMBL" id="KAL3316113.1"/>
    </source>
</evidence>
<sequence>MSDPVLTPSSPIESGMFSFSSTHLAGLKHNRVDIKLHTDSRFRPLISSPCSSPTTPFFDKKRARINMLGVHKTSNEYISAKALAEKMATKEGAMHTILLDVRPLNQQTKARIINSIGVPCETRYNARRNSNLLDHYLNDEHEHEVVICTDKTPIKEADPINMFADVFYVGVDAIKISHAFHYYVLNFARGIITLALNAASMIPRGLASAIKVVSEHKEAIKLG</sequence>
<name>A0ABD2Q9G0_9PLAT</name>
<accession>A0ABD2Q9G0</accession>
<keyword evidence="2" id="KW-1185">Reference proteome</keyword>
<dbReference type="EMBL" id="JBJKFK010000599">
    <property type="protein sequence ID" value="KAL3316113.1"/>
    <property type="molecule type" value="Genomic_DNA"/>
</dbReference>
<dbReference type="Proteomes" id="UP001626550">
    <property type="component" value="Unassembled WGS sequence"/>
</dbReference>
<proteinExistence type="predicted"/>
<comment type="caution">
    <text evidence="1">The sequence shown here is derived from an EMBL/GenBank/DDBJ whole genome shotgun (WGS) entry which is preliminary data.</text>
</comment>
<gene>
    <name evidence="1" type="ORF">Ciccas_005250</name>
</gene>
<protein>
    <submittedName>
        <fullName evidence="1">Uncharacterized protein</fullName>
    </submittedName>
</protein>
<reference evidence="1 2" key="1">
    <citation type="submission" date="2024-11" db="EMBL/GenBank/DDBJ databases">
        <title>Adaptive evolution of stress response genes in parasites aligns with host niche diversity.</title>
        <authorList>
            <person name="Hahn C."/>
            <person name="Resl P."/>
        </authorList>
    </citation>
    <scope>NUCLEOTIDE SEQUENCE [LARGE SCALE GENOMIC DNA]</scope>
    <source>
        <strain evidence="1">EGGRZ-B1_66</strain>
        <tissue evidence="1">Body</tissue>
    </source>
</reference>